<evidence type="ECO:0000313" key="1">
    <source>
        <dbReference type="EMBL" id="EMR72405.1"/>
    </source>
</evidence>
<name>M7U0F8_EUTLA</name>
<organism evidence="1 2">
    <name type="scientific">Eutypa lata (strain UCR-EL1)</name>
    <name type="common">Grapevine dieback disease fungus</name>
    <name type="synonym">Eutypa armeniacae</name>
    <dbReference type="NCBI Taxonomy" id="1287681"/>
    <lineage>
        <taxon>Eukaryota</taxon>
        <taxon>Fungi</taxon>
        <taxon>Dikarya</taxon>
        <taxon>Ascomycota</taxon>
        <taxon>Pezizomycotina</taxon>
        <taxon>Sordariomycetes</taxon>
        <taxon>Xylariomycetidae</taxon>
        <taxon>Xylariales</taxon>
        <taxon>Diatrypaceae</taxon>
        <taxon>Eutypa</taxon>
    </lineage>
</organism>
<protein>
    <submittedName>
        <fullName evidence="1">Putative f-box domain protein</fullName>
    </submittedName>
</protein>
<accession>M7U0F8</accession>
<dbReference type="AlphaFoldDB" id="M7U0F8"/>
<sequence>MSLQVLPPELLSRIIYFTQPTGFENFALSNRSIYACAEPHIAAHNRRKVQWRRVCIGEAQQSASFQYRHRGEVQGRDWLALDFLYAVAVVDPRIPAYVEELDFADQGDMRWQQQGLRESGEEKAEEWWKDVDGALRWMKDLVTSSPYLRDAGVDVGDWVAKMFDADMAVDGGRPTYRYQAHMLFFILTLVGNISLLKMDTWSWGTRLRLLDSGAVEEGNEEEKYPELGRVLDFLIRNANEKNKSGGGGGGGSSSGDTVALGKLRTLSQCDEQALCDDPTVPLRCHARLLALQSLEEFSAAYSTAYGPYSIPTPPSPPSPSPSPSLLPHVLSNATSNLRRLSLTFSDITPASLTNFLTSLSLPRLESFTYSHETVWHLNQEPYWDVGALVAGLGRCSGASLKHLALYIETNGRPGMFDRGLKPVTGESLRGFERLQALELDCFVFLANGVAGAGREGADAELERATQHLEAVPALREILPPSVKDLYLGTARYSRLELRVGLGLLRALLKGFEREEMGLERFRVQCQRPLNDGGRNELILQRELVEGAGGEYRNVI</sequence>
<dbReference type="HOGENOM" id="CLU_038735_0_0_1"/>
<gene>
    <name evidence="1" type="ORF">UCREL1_542</name>
</gene>
<evidence type="ECO:0000313" key="2">
    <source>
        <dbReference type="Proteomes" id="UP000012174"/>
    </source>
</evidence>
<reference evidence="2" key="1">
    <citation type="journal article" date="2013" name="Genome Announc.">
        <title>Draft genome sequence of the grapevine dieback fungus Eutypa lata UCR-EL1.</title>
        <authorList>
            <person name="Blanco-Ulate B."/>
            <person name="Rolshausen P.E."/>
            <person name="Cantu D."/>
        </authorList>
    </citation>
    <scope>NUCLEOTIDE SEQUENCE [LARGE SCALE GENOMIC DNA]</scope>
    <source>
        <strain evidence="2">UCR-EL1</strain>
    </source>
</reference>
<dbReference type="Proteomes" id="UP000012174">
    <property type="component" value="Unassembled WGS sequence"/>
</dbReference>
<dbReference type="OrthoDB" id="5421601at2759"/>
<dbReference type="eggNOG" id="ENOG502S39N">
    <property type="taxonomic scope" value="Eukaryota"/>
</dbReference>
<proteinExistence type="predicted"/>
<dbReference type="EMBL" id="KB705462">
    <property type="protein sequence ID" value="EMR72405.1"/>
    <property type="molecule type" value="Genomic_DNA"/>
</dbReference>
<dbReference type="KEGG" id="ela:UCREL1_542"/>
<keyword evidence="2" id="KW-1185">Reference proteome</keyword>
<dbReference type="STRING" id="1287681.M7U0F8"/>